<dbReference type="Proteomes" id="UP000791080">
    <property type="component" value="Unassembled WGS sequence"/>
</dbReference>
<evidence type="ECO:0000313" key="4">
    <source>
        <dbReference type="Proteomes" id="UP000791080"/>
    </source>
</evidence>
<dbReference type="Pfam" id="PF04186">
    <property type="entry name" value="FxsA"/>
    <property type="match status" value="1"/>
</dbReference>
<feature type="region of interest" description="Disordered" evidence="1">
    <location>
        <begin position="123"/>
        <end position="177"/>
    </location>
</feature>
<evidence type="ECO:0000256" key="2">
    <source>
        <dbReference type="SAM" id="Phobius"/>
    </source>
</evidence>
<dbReference type="InterPro" id="IPR007313">
    <property type="entry name" value="FxsA"/>
</dbReference>
<dbReference type="PANTHER" id="PTHR35335:SF1">
    <property type="entry name" value="UPF0716 PROTEIN FXSA"/>
    <property type="match status" value="1"/>
</dbReference>
<dbReference type="RefSeq" id="WP_051314193.1">
    <property type="nucleotide sequence ID" value="NZ_AUBJ02000001.1"/>
</dbReference>
<dbReference type="PANTHER" id="PTHR35335">
    <property type="entry name" value="UPF0716 PROTEIN FXSA"/>
    <property type="match status" value="1"/>
</dbReference>
<dbReference type="NCBIfam" id="NF008528">
    <property type="entry name" value="PRK11463.1-2"/>
    <property type="match status" value="1"/>
</dbReference>
<feature type="transmembrane region" description="Helical" evidence="2">
    <location>
        <begin position="70"/>
        <end position="93"/>
    </location>
</feature>
<protein>
    <submittedName>
        <fullName evidence="3">UPF0716 protein FxsA</fullName>
    </submittedName>
</protein>
<organism evidence="3 4">
    <name type="scientific">Actinoalloteichus caeruleus DSM 43889</name>
    <dbReference type="NCBI Taxonomy" id="1120930"/>
    <lineage>
        <taxon>Bacteria</taxon>
        <taxon>Bacillati</taxon>
        <taxon>Actinomycetota</taxon>
        <taxon>Actinomycetes</taxon>
        <taxon>Pseudonocardiales</taxon>
        <taxon>Pseudonocardiaceae</taxon>
        <taxon>Actinoalloteichus</taxon>
        <taxon>Actinoalloteichus cyanogriseus</taxon>
    </lineage>
</organism>
<dbReference type="EMBL" id="AUBJ02000001">
    <property type="protein sequence ID" value="MCP2330069.1"/>
    <property type="molecule type" value="Genomic_DNA"/>
</dbReference>
<sequence>MPFLLLAILEIATLILVGNAIGVLPTLLLVVAGSIGGGLLLRHESTKAVTAVQEAVRRKAPPEGGASATAILAAIMLLVPGLLTSFLGLVLLLPPVRAVFRRRLLSRRVRFAQNAVRFASRTGHHGASEGVVEGEVVDVDDSHGRARPAGGAGGPESPRRPGEDPPQDPRELPGGAT</sequence>
<keyword evidence="2" id="KW-0812">Transmembrane</keyword>
<reference evidence="3 4" key="2">
    <citation type="submission" date="2022-06" db="EMBL/GenBank/DDBJ databases">
        <title>Genomic Encyclopedia of Type Strains, Phase I: the one thousand microbial genomes (KMG-I) project.</title>
        <authorList>
            <person name="Kyrpides N."/>
        </authorList>
    </citation>
    <scope>NUCLEOTIDE SEQUENCE [LARGE SCALE GENOMIC DNA]</scope>
    <source>
        <strain evidence="3 4">DSM 43889</strain>
    </source>
</reference>
<evidence type="ECO:0000313" key="3">
    <source>
        <dbReference type="EMBL" id="MCP2330069.1"/>
    </source>
</evidence>
<evidence type="ECO:0000256" key="1">
    <source>
        <dbReference type="SAM" id="MobiDB-lite"/>
    </source>
</evidence>
<accession>A0ABT1JC50</accession>
<name>A0ABT1JC50_ACTCY</name>
<gene>
    <name evidence="3" type="ORF">G443_000339</name>
</gene>
<keyword evidence="2" id="KW-0472">Membrane</keyword>
<keyword evidence="4" id="KW-1185">Reference proteome</keyword>
<proteinExistence type="predicted"/>
<feature type="compositionally biased region" description="Basic and acidic residues" evidence="1">
    <location>
        <begin position="157"/>
        <end position="171"/>
    </location>
</feature>
<keyword evidence="2" id="KW-1133">Transmembrane helix</keyword>
<reference evidence="3 4" key="1">
    <citation type="submission" date="2013-07" db="EMBL/GenBank/DDBJ databases">
        <authorList>
            <consortium name="DOE Joint Genome Institute"/>
            <person name="Reeve W."/>
            <person name="Huntemann M."/>
            <person name="Han J."/>
            <person name="Chen A."/>
            <person name="Kyrpides N."/>
            <person name="Mavromatis K."/>
            <person name="Markowitz V."/>
            <person name="Palaniappan K."/>
            <person name="Ivanova N."/>
            <person name="Schaumberg A."/>
            <person name="Pati A."/>
            <person name="Liolios K."/>
            <person name="Nordberg H.P."/>
            <person name="Cantor M.N."/>
            <person name="Hua S.X."/>
            <person name="Woyke T."/>
        </authorList>
    </citation>
    <scope>NUCLEOTIDE SEQUENCE [LARGE SCALE GENOMIC DNA]</scope>
    <source>
        <strain evidence="3 4">DSM 43889</strain>
    </source>
</reference>
<comment type="caution">
    <text evidence="3">The sequence shown here is derived from an EMBL/GenBank/DDBJ whole genome shotgun (WGS) entry which is preliminary data.</text>
</comment>